<evidence type="ECO:0000256" key="1">
    <source>
        <dbReference type="ARBA" id="ARBA00023015"/>
    </source>
</evidence>
<evidence type="ECO:0000256" key="2">
    <source>
        <dbReference type="ARBA" id="ARBA00023125"/>
    </source>
</evidence>
<keyword evidence="2 5" id="KW-0238">DNA-binding</keyword>
<dbReference type="GO" id="GO:0003677">
    <property type="term" value="F:DNA binding"/>
    <property type="evidence" value="ECO:0007669"/>
    <property type="project" value="UniProtKB-KW"/>
</dbReference>
<dbReference type="PRINTS" id="PR00040">
    <property type="entry name" value="HTHMERR"/>
</dbReference>
<dbReference type="SMART" id="SM00422">
    <property type="entry name" value="HTH_MERR"/>
    <property type="match status" value="1"/>
</dbReference>
<gene>
    <name evidence="5" type="ORF">EV192_1011209</name>
</gene>
<dbReference type="CDD" id="cd01282">
    <property type="entry name" value="HTH_MerR-like_sg3"/>
    <property type="match status" value="1"/>
</dbReference>
<organism evidence="5 6">
    <name type="scientific">Actinocrispum wychmicini</name>
    <dbReference type="NCBI Taxonomy" id="1213861"/>
    <lineage>
        <taxon>Bacteria</taxon>
        <taxon>Bacillati</taxon>
        <taxon>Actinomycetota</taxon>
        <taxon>Actinomycetes</taxon>
        <taxon>Pseudonocardiales</taxon>
        <taxon>Pseudonocardiaceae</taxon>
        <taxon>Actinocrispum</taxon>
    </lineage>
</organism>
<dbReference type="AlphaFoldDB" id="A0A4R2K156"/>
<keyword evidence="3" id="KW-0804">Transcription</keyword>
<dbReference type="EMBL" id="SLWS01000001">
    <property type="protein sequence ID" value="TCO65417.1"/>
    <property type="molecule type" value="Genomic_DNA"/>
</dbReference>
<dbReference type="InterPro" id="IPR047057">
    <property type="entry name" value="MerR_fam"/>
</dbReference>
<dbReference type="GO" id="GO:0003700">
    <property type="term" value="F:DNA-binding transcription factor activity"/>
    <property type="evidence" value="ECO:0007669"/>
    <property type="project" value="InterPro"/>
</dbReference>
<name>A0A4R2K156_9PSEU</name>
<proteinExistence type="predicted"/>
<dbReference type="SUPFAM" id="SSF46955">
    <property type="entry name" value="Putative DNA-binding domain"/>
    <property type="match status" value="1"/>
</dbReference>
<dbReference type="Proteomes" id="UP000295680">
    <property type="component" value="Unassembled WGS sequence"/>
</dbReference>
<evidence type="ECO:0000256" key="3">
    <source>
        <dbReference type="ARBA" id="ARBA00023163"/>
    </source>
</evidence>
<dbReference type="InterPro" id="IPR009061">
    <property type="entry name" value="DNA-bd_dom_put_sf"/>
</dbReference>
<reference evidence="5 6" key="1">
    <citation type="submission" date="2019-03" db="EMBL/GenBank/DDBJ databases">
        <title>Genomic Encyclopedia of Type Strains, Phase IV (KMG-IV): sequencing the most valuable type-strain genomes for metagenomic binning, comparative biology and taxonomic classification.</title>
        <authorList>
            <person name="Goeker M."/>
        </authorList>
    </citation>
    <scope>NUCLEOTIDE SEQUENCE [LARGE SCALE GENOMIC DNA]</scope>
    <source>
        <strain evidence="5 6">DSM 45934</strain>
    </source>
</reference>
<feature type="domain" description="HTH merR-type" evidence="4">
    <location>
        <begin position="16"/>
        <end position="84"/>
    </location>
</feature>
<sequence>MFLDLTPVSRHTVEGMMRIGELAKRAGTSPRSLRYYEAQGLLAAKRAANGHREYDESDLRLVQEIRSLLDIGFALEETRPFVECLRAGHAAGDVCPAAIAVYRRKLAELDNGIARLSQIRDRLAAQLATVPERTRPCSR</sequence>
<evidence type="ECO:0000313" key="5">
    <source>
        <dbReference type="EMBL" id="TCO65417.1"/>
    </source>
</evidence>
<dbReference type="Gene3D" id="1.10.1660.10">
    <property type="match status" value="1"/>
</dbReference>
<evidence type="ECO:0000313" key="6">
    <source>
        <dbReference type="Proteomes" id="UP000295680"/>
    </source>
</evidence>
<keyword evidence="6" id="KW-1185">Reference proteome</keyword>
<evidence type="ECO:0000259" key="4">
    <source>
        <dbReference type="PROSITE" id="PS50937"/>
    </source>
</evidence>
<keyword evidence="1" id="KW-0805">Transcription regulation</keyword>
<comment type="caution">
    <text evidence="5">The sequence shown here is derived from an EMBL/GenBank/DDBJ whole genome shotgun (WGS) entry which is preliminary data.</text>
</comment>
<protein>
    <submittedName>
        <fullName evidence="5">DNA-binding transcriptional MerR regulator</fullName>
    </submittedName>
</protein>
<dbReference type="Pfam" id="PF13411">
    <property type="entry name" value="MerR_1"/>
    <property type="match status" value="1"/>
</dbReference>
<accession>A0A4R2K156</accession>
<dbReference type="InterPro" id="IPR000551">
    <property type="entry name" value="MerR-type_HTH_dom"/>
</dbReference>
<dbReference type="PROSITE" id="PS50937">
    <property type="entry name" value="HTH_MERR_2"/>
    <property type="match status" value="1"/>
</dbReference>
<dbReference type="PANTHER" id="PTHR30204">
    <property type="entry name" value="REDOX-CYCLING DRUG-SENSING TRANSCRIPTIONAL ACTIVATOR SOXR"/>
    <property type="match status" value="1"/>
</dbReference>
<dbReference type="PANTHER" id="PTHR30204:SF94">
    <property type="entry name" value="HEAVY METAL-DEPENDENT TRANSCRIPTIONAL REGULATOR HI_0293-RELATED"/>
    <property type="match status" value="1"/>
</dbReference>